<dbReference type="AlphaFoldDB" id="A0AB33Z4D7"/>
<keyword evidence="4 6" id="KW-0175">Coiled coil</keyword>
<dbReference type="InterPro" id="IPR011890">
    <property type="entry name" value="SMC_prok"/>
</dbReference>
<dbReference type="HAMAP" id="MF_01894">
    <property type="entry name" value="Smc_prok"/>
    <property type="match status" value="1"/>
</dbReference>
<sequence length="1166" mass="132188">MRLEKIKLSGFKSFVDPTTIPFSSDLVGIVGPNGCGKSNVIDAVRWVLGESSAKHLRGDQMADVVFNGSTTRKPVGQAFVELIFDNTDATITGEFAGYQQIALRRQVNREGQSVYFLNGTRCRRKDITDLFLGTGLGPRSYAIIEQGTISRLVEAKPDELRVFLEEAAGISKYKERRRDTENRMRRTRENLERIADLCDEIEKQCRHLKRQATTAERYKLLKAEERQFKAQLLALRWQRLDEQDEGQLKAIKLLELKVEQTLAAQRELEKNIEQQREQHSLQQKQLGEVQAEFYATGSEIAKVEQALQHQQSLKKQHESELENVSKLLTLSTQEQDEGDRKLAETNDAIKKSEAELVEVKQRLETANKTLADQEQAMADWQQSWDEFTYRVAEPKRSIDVENAKIAQLDRQLLQASKQLSKFTNEQKTLQEALERVDLSDLEKQHALSESQQQKSQSAVQENREKMASMQSLIHQESELLADLRAEKSRLTARVESITVLQRSSLGEPDETERQWLKGLGLAQAPKLIEKIDVVTGWEKAIETVLGVRLQAICTEGMDAVVDAGMQYPVDGLTFFDTTVKSQQLPCKTSLANLITSDLPAMALLKNVHFAETLEQAKALMNELKEHESVITKECVWLHVDSIYFQHNAQKDSALALEKEKKELTQQLHVVSTNVLDKEGWLIKARDEVSELEKQGIELRQQEGSVVRQVSQLWMQINEQRSKLEMATQRLAELEADINQLVEDQATDQERLTESKRVLEQAIGQSAQIETQRAALQKERSVKKDLLDRVKQQVHSSRERVHSLMLKIEAQRSSQALIVQNAERVNERLLHAKEKVAELQAQLTMSDEPIEEKEVTLANLLKNRVAIENRLVEVRTTAESTEQTIRSLETTRHEFEQLVQQARDNMSAAKIEHQAILVRKQTLIEQLESSGVELADTLNEMPKDANETHWQEQVDALAEKINGLGLINLTAIEEYETQSERKQYLNDQQLDLTESLRILEEAIDKIDRESKALFKETFDKVNAGFEKRFPKLFGGGHAYLQQTGEDLLETGVTVMARPPGKRNSSIHLLSGGEKALTAVALVFSIFDLNPSPFCMLDEVDAPLDEANVGRFAELVKEMSDNVQMILITHNKSTMEMAQQLAGVTMKEPGVSRLVTVDLEEAAKMATG</sequence>
<feature type="coiled-coil region" evidence="6">
    <location>
        <begin position="251"/>
        <end position="432"/>
    </location>
</feature>
<evidence type="ECO:0000256" key="7">
    <source>
        <dbReference type="SAM" id="MobiDB-lite"/>
    </source>
</evidence>
<feature type="compositionally biased region" description="Polar residues" evidence="7">
    <location>
        <begin position="447"/>
        <end position="460"/>
    </location>
</feature>
<keyword evidence="2 6" id="KW-0547">Nucleotide-binding</keyword>
<dbReference type="Gene3D" id="3.40.50.300">
    <property type="entry name" value="P-loop containing nucleotide triphosphate hydrolases"/>
    <property type="match status" value="2"/>
</dbReference>
<comment type="function">
    <text evidence="6">Required for chromosome condensation and partitioning.</text>
</comment>
<comment type="subcellular location">
    <subcellularLocation>
        <location evidence="6">Cytoplasm</location>
    </subcellularLocation>
</comment>
<feature type="region of interest" description="Disordered" evidence="7">
    <location>
        <begin position="443"/>
        <end position="468"/>
    </location>
</feature>
<dbReference type="GO" id="GO:0005524">
    <property type="term" value="F:ATP binding"/>
    <property type="evidence" value="ECO:0007669"/>
    <property type="project" value="UniProtKB-UniRule"/>
</dbReference>
<dbReference type="GO" id="GO:0006260">
    <property type="term" value="P:DNA replication"/>
    <property type="evidence" value="ECO:0007669"/>
    <property type="project" value="UniProtKB-UniRule"/>
</dbReference>
<dbReference type="SUPFAM" id="SSF52540">
    <property type="entry name" value="P-loop containing nucleoside triphosphate hydrolases"/>
    <property type="match status" value="1"/>
</dbReference>
<evidence type="ECO:0000256" key="5">
    <source>
        <dbReference type="ARBA" id="ARBA00023125"/>
    </source>
</evidence>
<reference evidence="9 10" key="1">
    <citation type="journal article" date="2013" name="Genome Announc.">
        <title>Genome Sequence of the Pyrene- and Fluoranthene-Degrading Bacterium Cycloclasticus sp. Strain PY97M.</title>
        <authorList>
            <person name="Cui Z."/>
            <person name="Xu G."/>
            <person name="Li Q."/>
            <person name="Gao W."/>
            <person name="Zheng L."/>
        </authorList>
    </citation>
    <scope>NUCLEOTIDE SEQUENCE [LARGE SCALE GENOMIC DNA]</scope>
    <source>
        <strain evidence="9 10">PY97M</strain>
    </source>
</reference>
<evidence type="ECO:0000256" key="6">
    <source>
        <dbReference type="HAMAP-Rule" id="MF_01894"/>
    </source>
</evidence>
<dbReference type="Pfam" id="PF06470">
    <property type="entry name" value="SMC_hinge"/>
    <property type="match status" value="1"/>
</dbReference>
<dbReference type="InterPro" id="IPR024704">
    <property type="entry name" value="SMC"/>
</dbReference>
<comment type="domain">
    <text evidence="6">Contains large globular domains required for ATP hydrolysis at each terminus and a third globular domain forming a flexible hinge near the middle of the molecule. These domains are separated by coiled-coil structures.</text>
</comment>
<proteinExistence type="inferred from homology"/>
<evidence type="ECO:0000256" key="1">
    <source>
        <dbReference type="ARBA" id="ARBA00022490"/>
    </source>
</evidence>
<dbReference type="GO" id="GO:0016887">
    <property type="term" value="F:ATP hydrolysis activity"/>
    <property type="evidence" value="ECO:0007669"/>
    <property type="project" value="InterPro"/>
</dbReference>
<evidence type="ECO:0000313" key="10">
    <source>
        <dbReference type="Proteomes" id="UP000015462"/>
    </source>
</evidence>
<dbReference type="InterPro" id="IPR027417">
    <property type="entry name" value="P-loop_NTPase"/>
</dbReference>
<dbReference type="InterPro" id="IPR003395">
    <property type="entry name" value="RecF/RecN/SMC_N"/>
</dbReference>
<comment type="caution">
    <text evidence="9">The sequence shown here is derived from an EMBL/GenBank/DDBJ whole genome shotgun (WGS) entry which is preliminary data.</text>
</comment>
<dbReference type="GO" id="GO:0007062">
    <property type="term" value="P:sister chromatid cohesion"/>
    <property type="evidence" value="ECO:0007669"/>
    <property type="project" value="InterPro"/>
</dbReference>
<gene>
    <name evidence="6" type="primary">smc</name>
    <name evidence="9" type="ORF">L196_01535</name>
</gene>
<dbReference type="GO" id="GO:0007059">
    <property type="term" value="P:chromosome segregation"/>
    <property type="evidence" value="ECO:0007669"/>
    <property type="project" value="UniProtKB-UniRule"/>
</dbReference>
<dbReference type="SMART" id="SM00968">
    <property type="entry name" value="SMC_hinge"/>
    <property type="match status" value="1"/>
</dbReference>
<dbReference type="RefSeq" id="WP_016389692.1">
    <property type="nucleotide sequence ID" value="NZ_JBLWZB010000002.1"/>
</dbReference>
<dbReference type="InterPro" id="IPR010935">
    <property type="entry name" value="SMC_hinge"/>
</dbReference>
<dbReference type="GO" id="GO:0005737">
    <property type="term" value="C:cytoplasm"/>
    <property type="evidence" value="ECO:0007669"/>
    <property type="project" value="UniProtKB-SubCell"/>
</dbReference>
<dbReference type="GO" id="GO:0005694">
    <property type="term" value="C:chromosome"/>
    <property type="evidence" value="ECO:0007669"/>
    <property type="project" value="InterPro"/>
</dbReference>
<dbReference type="Pfam" id="PF02463">
    <property type="entry name" value="SMC_N"/>
    <property type="match status" value="1"/>
</dbReference>
<comment type="subunit">
    <text evidence="6">Homodimer.</text>
</comment>
<dbReference type="PIRSF" id="PIRSF005719">
    <property type="entry name" value="SMC"/>
    <property type="match status" value="1"/>
</dbReference>
<dbReference type="CDD" id="cd03278">
    <property type="entry name" value="ABC_SMC_barmotin"/>
    <property type="match status" value="2"/>
</dbReference>
<organism evidence="9 10">
    <name type="scientific">Cycloclasticus pugetii</name>
    <dbReference type="NCBI Taxonomy" id="34068"/>
    <lineage>
        <taxon>Bacteria</taxon>
        <taxon>Pseudomonadati</taxon>
        <taxon>Pseudomonadota</taxon>
        <taxon>Gammaproteobacteria</taxon>
        <taxon>Thiotrichales</taxon>
        <taxon>Piscirickettsiaceae</taxon>
        <taxon>Cycloclasticus</taxon>
    </lineage>
</organism>
<dbReference type="GO" id="GO:0003677">
    <property type="term" value="F:DNA binding"/>
    <property type="evidence" value="ECO:0007669"/>
    <property type="project" value="UniProtKB-UniRule"/>
</dbReference>
<dbReference type="NCBIfam" id="TIGR02168">
    <property type="entry name" value="SMC_prok_B"/>
    <property type="match status" value="1"/>
</dbReference>
<evidence type="ECO:0000259" key="8">
    <source>
        <dbReference type="SMART" id="SM00968"/>
    </source>
</evidence>
<dbReference type="PANTHER" id="PTHR43977">
    <property type="entry name" value="STRUCTURAL MAINTENANCE OF CHROMOSOMES PROTEIN 3"/>
    <property type="match status" value="1"/>
</dbReference>
<dbReference type="GO" id="GO:0030261">
    <property type="term" value="P:chromosome condensation"/>
    <property type="evidence" value="ECO:0007669"/>
    <property type="project" value="InterPro"/>
</dbReference>
<evidence type="ECO:0000256" key="2">
    <source>
        <dbReference type="ARBA" id="ARBA00022741"/>
    </source>
</evidence>
<protein>
    <recommendedName>
        <fullName evidence="6">Chromosome partition protein Smc</fullName>
    </recommendedName>
</protein>
<dbReference type="Proteomes" id="UP000015462">
    <property type="component" value="Unassembled WGS sequence"/>
</dbReference>
<evidence type="ECO:0000256" key="3">
    <source>
        <dbReference type="ARBA" id="ARBA00022840"/>
    </source>
</evidence>
<comment type="similarity">
    <text evidence="6">Belongs to the SMC family.</text>
</comment>
<keyword evidence="10" id="KW-1185">Reference proteome</keyword>
<evidence type="ECO:0000256" key="4">
    <source>
        <dbReference type="ARBA" id="ARBA00023054"/>
    </source>
</evidence>
<feature type="coiled-coil region" evidence="6">
    <location>
        <begin position="170"/>
        <end position="218"/>
    </location>
</feature>
<name>A0AB33Z4D7_9GAMM</name>
<keyword evidence="5 6" id="KW-0238">DNA-binding</keyword>
<feature type="coiled-coil region" evidence="6">
    <location>
        <begin position="821"/>
        <end position="911"/>
    </location>
</feature>
<evidence type="ECO:0000313" key="9">
    <source>
        <dbReference type="EMBL" id="EPD14140.1"/>
    </source>
</evidence>
<accession>A0AB33Z4D7</accession>
<dbReference type="EMBL" id="ASHL01000001">
    <property type="protein sequence ID" value="EPD14140.1"/>
    <property type="molecule type" value="Genomic_DNA"/>
</dbReference>
<feature type="binding site" evidence="6">
    <location>
        <begin position="32"/>
        <end position="39"/>
    </location>
    <ligand>
        <name>ATP</name>
        <dbReference type="ChEBI" id="CHEBI:30616"/>
    </ligand>
</feature>
<keyword evidence="1 6" id="KW-0963">Cytoplasm</keyword>
<feature type="domain" description="SMC hinge" evidence="8">
    <location>
        <begin position="521"/>
        <end position="620"/>
    </location>
</feature>
<feature type="coiled-coil region" evidence="6">
    <location>
        <begin position="609"/>
        <end position="792"/>
    </location>
</feature>
<keyword evidence="3 6" id="KW-0067">ATP-binding</keyword>